<evidence type="ECO:0000259" key="3">
    <source>
        <dbReference type="PROSITE" id="PS50095"/>
    </source>
</evidence>
<dbReference type="PROSITE" id="PS50095">
    <property type="entry name" value="PLAT"/>
    <property type="match status" value="1"/>
</dbReference>
<comment type="caution">
    <text evidence="4">The sequence shown here is derived from an EMBL/GenBank/DDBJ whole genome shotgun (WGS) entry which is preliminary data.</text>
</comment>
<dbReference type="InterPro" id="IPR001024">
    <property type="entry name" value="PLAT/LH2_dom"/>
</dbReference>
<evidence type="ECO:0000313" key="4">
    <source>
        <dbReference type="EMBL" id="KAJ3643453.1"/>
    </source>
</evidence>
<feature type="domain" description="PLAT" evidence="3">
    <location>
        <begin position="1"/>
        <end position="98"/>
    </location>
</feature>
<dbReference type="AlphaFoldDB" id="A0AA38HT11"/>
<feature type="transmembrane region" description="Helical" evidence="2">
    <location>
        <begin position="225"/>
        <end position="248"/>
    </location>
</feature>
<keyword evidence="2" id="KW-0812">Transmembrane</keyword>
<dbReference type="GO" id="GO:0005262">
    <property type="term" value="F:calcium channel activity"/>
    <property type="evidence" value="ECO:0007669"/>
    <property type="project" value="TreeGrafter"/>
</dbReference>
<protein>
    <recommendedName>
        <fullName evidence="3">PLAT domain-containing protein</fullName>
    </recommendedName>
</protein>
<evidence type="ECO:0000313" key="5">
    <source>
        <dbReference type="Proteomes" id="UP001168821"/>
    </source>
</evidence>
<accession>A0AA38HT11</accession>
<feature type="transmembrane region" description="Helical" evidence="2">
    <location>
        <begin position="139"/>
        <end position="159"/>
    </location>
</feature>
<feature type="transmembrane region" description="Helical" evidence="2">
    <location>
        <begin position="254"/>
        <end position="283"/>
    </location>
</feature>
<dbReference type="PANTHER" id="PTHR10877:SF183">
    <property type="entry name" value="AT14535P-RELATED"/>
    <property type="match status" value="1"/>
</dbReference>
<reference evidence="4" key="1">
    <citation type="journal article" date="2023" name="G3 (Bethesda)">
        <title>Whole genome assemblies of Zophobas morio and Tenebrio molitor.</title>
        <authorList>
            <person name="Kaur S."/>
            <person name="Stinson S.A."/>
            <person name="diCenzo G.C."/>
        </authorList>
    </citation>
    <scope>NUCLEOTIDE SEQUENCE</scope>
    <source>
        <strain evidence="4">QUZm001</strain>
    </source>
</reference>
<dbReference type="Gene3D" id="2.60.60.20">
    <property type="entry name" value="PLAT/LH2 domain"/>
    <property type="match status" value="1"/>
</dbReference>
<keyword evidence="5" id="KW-1185">Reference proteome</keyword>
<name>A0AA38HT11_9CUCU</name>
<feature type="transmembrane region" description="Helical" evidence="2">
    <location>
        <begin position="179"/>
        <end position="204"/>
    </location>
</feature>
<dbReference type="PANTHER" id="PTHR10877">
    <property type="entry name" value="POLYCYSTIN FAMILY MEMBER"/>
    <property type="match status" value="1"/>
</dbReference>
<comment type="caution">
    <text evidence="1">Lacks conserved residue(s) required for the propagation of feature annotation.</text>
</comment>
<dbReference type="Proteomes" id="UP001168821">
    <property type="component" value="Unassembled WGS sequence"/>
</dbReference>
<proteinExistence type="predicted"/>
<dbReference type="GO" id="GO:0016020">
    <property type="term" value="C:membrane"/>
    <property type="evidence" value="ECO:0007669"/>
    <property type="project" value="TreeGrafter"/>
</dbReference>
<organism evidence="4 5">
    <name type="scientific">Zophobas morio</name>
    <dbReference type="NCBI Taxonomy" id="2755281"/>
    <lineage>
        <taxon>Eukaryota</taxon>
        <taxon>Metazoa</taxon>
        <taxon>Ecdysozoa</taxon>
        <taxon>Arthropoda</taxon>
        <taxon>Hexapoda</taxon>
        <taxon>Insecta</taxon>
        <taxon>Pterygota</taxon>
        <taxon>Neoptera</taxon>
        <taxon>Endopterygota</taxon>
        <taxon>Coleoptera</taxon>
        <taxon>Polyphaga</taxon>
        <taxon>Cucujiformia</taxon>
        <taxon>Tenebrionidae</taxon>
        <taxon>Zophobas</taxon>
    </lineage>
</organism>
<gene>
    <name evidence="4" type="ORF">Zmor_026163</name>
</gene>
<evidence type="ECO:0000256" key="1">
    <source>
        <dbReference type="PROSITE-ProRule" id="PRU00152"/>
    </source>
</evidence>
<dbReference type="InterPro" id="IPR051223">
    <property type="entry name" value="Polycystin"/>
</dbReference>
<sequence length="344" mass="41292">MKLIGEDNISQPHVLNYPDPQSLILQRFGKDLFILKTQHHLRNITNNELWFDCVGQNPSWFCRDITVLDLQKHTEWYFHVRKKVSLIRGSTDLELKPTHGNKQESKVFSAAKCRFILSPKHHNWYLWEHEPTFSYLKKLTVILSNLLTNYALVLIFIGLPRFEMRDGLDERRHYRVNVFDIYVALLSSFVTFMVHIPVAWFFRFSPIQFSHYEQDVKLTFRYTQACWYILISMITVSTAFLTMSRFWVPHIKSLVWLTICAISVTFGVIVYESIFVCIAKFFYRFHIVEYNVRQKFADIRTVIEGQRRYLFSRFGEQLLRPYFENFYRPLRKRQIKSKTMTILH</sequence>
<dbReference type="GO" id="GO:0050982">
    <property type="term" value="P:detection of mechanical stimulus"/>
    <property type="evidence" value="ECO:0007669"/>
    <property type="project" value="TreeGrafter"/>
</dbReference>
<keyword evidence="2" id="KW-1133">Transmembrane helix</keyword>
<dbReference type="InterPro" id="IPR036392">
    <property type="entry name" value="PLAT/LH2_dom_sf"/>
</dbReference>
<keyword evidence="2" id="KW-0472">Membrane</keyword>
<dbReference type="EMBL" id="JALNTZ010000008">
    <property type="protein sequence ID" value="KAJ3643453.1"/>
    <property type="molecule type" value="Genomic_DNA"/>
</dbReference>
<dbReference type="SUPFAM" id="SSF49723">
    <property type="entry name" value="Lipase/lipooxygenase domain (PLAT/LH2 domain)"/>
    <property type="match status" value="1"/>
</dbReference>
<evidence type="ECO:0000256" key="2">
    <source>
        <dbReference type="SAM" id="Phobius"/>
    </source>
</evidence>